<name>A0ABR7LG83_9PSEU</name>
<keyword evidence="3" id="KW-1185">Reference proteome</keyword>
<keyword evidence="1" id="KW-0812">Transmembrane</keyword>
<reference evidence="2 3" key="1">
    <citation type="submission" date="2020-06" db="EMBL/GenBank/DDBJ databases">
        <title>Actinokineospora xiongansis sp. nov., isolated from soil of Baiyangdian.</title>
        <authorList>
            <person name="Zhang X."/>
        </authorList>
    </citation>
    <scope>NUCLEOTIDE SEQUENCE [LARGE SCALE GENOMIC DNA]</scope>
    <source>
        <strain evidence="2 3">HBU206404</strain>
    </source>
</reference>
<feature type="transmembrane region" description="Helical" evidence="1">
    <location>
        <begin position="59"/>
        <end position="83"/>
    </location>
</feature>
<evidence type="ECO:0000256" key="1">
    <source>
        <dbReference type="SAM" id="Phobius"/>
    </source>
</evidence>
<dbReference type="RefSeq" id="WP_187224744.1">
    <property type="nucleotide sequence ID" value="NZ_JABVED010000038.1"/>
</dbReference>
<keyword evidence="1" id="KW-0472">Membrane</keyword>
<sequence>MKTLWHNWIAVPLIRGLTTLPLAVARLLATGVGLGRRVGRAHEGIARRYSFGVPSRGRLSAGLLTFPLALLSLYLVFMGYLYFLRPDAIAAVGHPFTADPRFDAAWGGPTLVGAWLAHSAVAFGMHLVAVPLLRLLVAWQDGTNVRSDR</sequence>
<feature type="transmembrane region" description="Helical" evidence="1">
    <location>
        <begin position="115"/>
        <end position="137"/>
    </location>
</feature>
<evidence type="ECO:0000313" key="2">
    <source>
        <dbReference type="EMBL" id="MBC6451674.1"/>
    </source>
</evidence>
<proteinExistence type="predicted"/>
<evidence type="ECO:0000313" key="3">
    <source>
        <dbReference type="Proteomes" id="UP000734823"/>
    </source>
</evidence>
<accession>A0ABR7LG83</accession>
<organism evidence="2 3">
    <name type="scientific">Actinokineospora xionganensis</name>
    <dbReference type="NCBI Taxonomy" id="2684470"/>
    <lineage>
        <taxon>Bacteria</taxon>
        <taxon>Bacillati</taxon>
        <taxon>Actinomycetota</taxon>
        <taxon>Actinomycetes</taxon>
        <taxon>Pseudonocardiales</taxon>
        <taxon>Pseudonocardiaceae</taxon>
        <taxon>Actinokineospora</taxon>
    </lineage>
</organism>
<gene>
    <name evidence="2" type="ORF">GPZ80_31475</name>
</gene>
<comment type="caution">
    <text evidence="2">The sequence shown here is derived from an EMBL/GenBank/DDBJ whole genome shotgun (WGS) entry which is preliminary data.</text>
</comment>
<dbReference type="Proteomes" id="UP000734823">
    <property type="component" value="Unassembled WGS sequence"/>
</dbReference>
<protein>
    <submittedName>
        <fullName evidence="2">Uncharacterized protein</fullName>
    </submittedName>
</protein>
<dbReference type="EMBL" id="JABVED010000038">
    <property type="protein sequence ID" value="MBC6451674.1"/>
    <property type="molecule type" value="Genomic_DNA"/>
</dbReference>
<keyword evidence="1" id="KW-1133">Transmembrane helix</keyword>